<dbReference type="SUPFAM" id="SSF55785">
    <property type="entry name" value="PYP-like sensor domain (PAS domain)"/>
    <property type="match status" value="1"/>
</dbReference>
<dbReference type="EMBL" id="JXJU01000001">
    <property type="protein sequence ID" value="PCS01267.1"/>
    <property type="molecule type" value="Genomic_DNA"/>
</dbReference>
<keyword evidence="2" id="KW-1185">Reference proteome</keyword>
<reference evidence="1 2" key="1">
    <citation type="submission" date="2014-12" db="EMBL/GenBank/DDBJ databases">
        <title>Draft genome sequences of 10 type strains of Lactococcus.</title>
        <authorList>
            <person name="Sun Z."/>
            <person name="Zhong Z."/>
            <person name="Liu W."/>
            <person name="Zhang W."/>
            <person name="Zhang H."/>
        </authorList>
    </citation>
    <scope>NUCLEOTIDE SEQUENCE [LARGE SCALE GENOMIC DNA]</scope>
    <source>
        <strain evidence="1 2">JCM 16395</strain>
    </source>
</reference>
<evidence type="ECO:0000313" key="1">
    <source>
        <dbReference type="EMBL" id="PCS01267.1"/>
    </source>
</evidence>
<protein>
    <recommendedName>
        <fullName evidence="3">Diguanylate cyclase</fullName>
    </recommendedName>
</protein>
<dbReference type="Pfam" id="PF13596">
    <property type="entry name" value="PAS_10"/>
    <property type="match status" value="1"/>
</dbReference>
<proteinExistence type="predicted"/>
<dbReference type="STRING" id="1291764.GCA_001311235_00587"/>
<sequence length="160" mass="18786">MTRERNQKDEDTKTFIEEQGLIHLPTGQFDLKLLRTMLNMMPFEIDLIDADDNFIYFTDSDTRMHHRTTEQLNQELLSLHPEKPEHIRPTVQKILESFHDGTASHYEQWFPMAGKTCYINYYALRDCDGRYLGCMEFTGDISRIQGLRGIRTPHNSGKSE</sequence>
<organism evidence="1 2">
    <name type="scientific">Lactococcus fujiensis JCM 16395</name>
    <dbReference type="NCBI Taxonomy" id="1291764"/>
    <lineage>
        <taxon>Bacteria</taxon>
        <taxon>Bacillati</taxon>
        <taxon>Bacillota</taxon>
        <taxon>Bacilli</taxon>
        <taxon>Lactobacillales</taxon>
        <taxon>Streptococcaceae</taxon>
        <taxon>Lactococcus</taxon>
    </lineage>
</organism>
<evidence type="ECO:0008006" key="3">
    <source>
        <dbReference type="Google" id="ProtNLM"/>
    </source>
</evidence>
<dbReference type="AlphaFoldDB" id="A0A2A5RPA1"/>
<name>A0A2A5RPA1_9LACT</name>
<dbReference type="Proteomes" id="UP000218181">
    <property type="component" value="Unassembled WGS sequence"/>
</dbReference>
<dbReference type="RefSeq" id="WP_054639084.1">
    <property type="nucleotide sequence ID" value="NZ_BBAL01000001.1"/>
</dbReference>
<gene>
    <name evidence="1" type="ORF">RT41_GL000031</name>
</gene>
<comment type="caution">
    <text evidence="1">The sequence shown here is derived from an EMBL/GenBank/DDBJ whole genome shotgun (WGS) entry which is preliminary data.</text>
</comment>
<dbReference type="Gene3D" id="3.30.450.20">
    <property type="entry name" value="PAS domain"/>
    <property type="match status" value="1"/>
</dbReference>
<dbReference type="OrthoDB" id="9769774at2"/>
<accession>A0A2A5RPA1</accession>
<evidence type="ECO:0000313" key="2">
    <source>
        <dbReference type="Proteomes" id="UP000218181"/>
    </source>
</evidence>
<dbReference type="InterPro" id="IPR035965">
    <property type="entry name" value="PAS-like_dom_sf"/>
</dbReference>